<keyword evidence="4" id="KW-1185">Reference proteome</keyword>
<accession>A0A9J7EI45</accession>
<dbReference type="OrthoDB" id="8197317at2759"/>
<keyword evidence="1" id="KW-0175">Coiled coil</keyword>
<name>A0A9J7EI45_SPOLT</name>
<feature type="compositionally biased region" description="Acidic residues" evidence="2">
    <location>
        <begin position="379"/>
        <end position="388"/>
    </location>
</feature>
<feature type="compositionally biased region" description="Basic residues" evidence="2">
    <location>
        <begin position="133"/>
        <end position="145"/>
    </location>
</feature>
<evidence type="ECO:0000313" key="6">
    <source>
        <dbReference type="RefSeq" id="XP_022828907.1"/>
    </source>
</evidence>
<feature type="coiled-coil region" evidence="1">
    <location>
        <begin position="630"/>
        <end position="657"/>
    </location>
</feature>
<dbReference type="RefSeq" id="XP_022828907.1">
    <property type="nucleotide sequence ID" value="XM_022973139.1"/>
</dbReference>
<reference evidence="5 6" key="1">
    <citation type="submission" date="2025-04" db="UniProtKB">
        <authorList>
            <consortium name="RefSeq"/>
        </authorList>
    </citation>
    <scope>IDENTIFICATION</scope>
    <source>
        <strain evidence="5 6">Ishihara</strain>
        <tissue evidence="5 6">Whole body</tissue>
    </source>
</reference>
<feature type="region of interest" description="Disordered" evidence="2">
    <location>
        <begin position="220"/>
        <end position="241"/>
    </location>
</feature>
<evidence type="ECO:0000256" key="1">
    <source>
        <dbReference type="SAM" id="Coils"/>
    </source>
</evidence>
<evidence type="ECO:0000256" key="2">
    <source>
        <dbReference type="SAM" id="MobiDB-lite"/>
    </source>
</evidence>
<sequence>MACVENIPPHHADSEMEEGEIVDDLSDISSEEEYLLRQRLQVLETYNNVLERKKAKRLSTGPGKKHGTKHKREDTLQYDLSEISATELDDYYFNAQKKPIKVQKRQKTHHRQKKRKLEPILLPEKPKEVVREYKKKTHHVKKKIPPKVVSESSEESDDEYKASRRKLADAVVVNKDAKTSLSERLQQMLCGVNPEPRAIVTDTKNSDISSVLENAELSPLSSMNTDDHTTLHSEDTKDTENKTDKSVIDLCSDEDSKSMSIDCSRTVDSVITGVENQAKLRKDSNSGKESEEDLELLRQHALKTKITKTSAVLNEVQIENKLLSDDEDSDTAELRLICLKSALLKKAIERKQKQKLKKRLSQSSQLGDNLISDNNTDIESVDMDIGSDSEEKTKENPDGCAKVNIVDEQSKLNLNPALFENIPLPSPLPVVDELDDDEDLLRAKLLTSLSKNLPNLVSPNVIEPIESIKDTRPISIKLPQVKPVVSAVVPKEKRFIITVGASDSEGEDEATKNLTKMHMKLAEQADFQQRLDMFLKSTRMEVEKTKQVPDVTQQPVSPKKNEKFVAKAVTHLPKSEQIEYRNLVKRMAELEKIKQARQAPVSLSNKVPIQVKDTLKPRNVATDSSKLSAINDLEEKIKASRKNIAEESAKILKLKEEGIKLSQKYKIVATELRNIKTAIALNRKQTRSVQTCLTKIRLHHQMLLKSSTTSAHSKINGGLPYHNVATKLQKENNPASEENKTHIVNNKLVRVVDNNLSKEEPKHVVVQKPVKDNSLRKEEPKINKVIAIEKVADKKEQNRECVVNKVVKEAQTPEEPKKLVANNTARVVKPPPLVIVHPKLSVRLDVTSNKKVVKVGDDTNDNNAEHKDRNENLLENRLVVHPVVEGGGNCEKSALDRRRHESYDYRSPLDAFGITTWQGDPNKILCPFEVGGDCKDPDCIYQHTPSRST</sequence>
<dbReference type="GeneID" id="111358193"/>
<dbReference type="KEGG" id="sliu:111358193"/>
<evidence type="ECO:0000313" key="5">
    <source>
        <dbReference type="RefSeq" id="XP_022828906.1"/>
    </source>
</evidence>
<feature type="compositionally biased region" description="Basic and acidic residues" evidence="2">
    <location>
        <begin position="225"/>
        <end position="241"/>
    </location>
</feature>
<evidence type="ECO:0000313" key="4">
    <source>
        <dbReference type="Proteomes" id="UP000301870"/>
    </source>
</evidence>
<dbReference type="Pfam" id="PF10650">
    <property type="entry name" value="zf-C3H1"/>
    <property type="match status" value="1"/>
</dbReference>
<proteinExistence type="predicted"/>
<feature type="region of interest" description="Disordered" evidence="2">
    <location>
        <begin position="133"/>
        <end position="164"/>
    </location>
</feature>
<dbReference type="RefSeq" id="XP_022828906.1">
    <property type="nucleotide sequence ID" value="XM_022973138.1"/>
</dbReference>
<gene>
    <name evidence="5 6" type="primary">LOC111358193</name>
</gene>
<organism evidence="4 6">
    <name type="scientific">Spodoptera litura</name>
    <name type="common">Asian cotton leafworm</name>
    <dbReference type="NCBI Taxonomy" id="69820"/>
    <lineage>
        <taxon>Eukaryota</taxon>
        <taxon>Metazoa</taxon>
        <taxon>Ecdysozoa</taxon>
        <taxon>Arthropoda</taxon>
        <taxon>Hexapoda</taxon>
        <taxon>Insecta</taxon>
        <taxon>Pterygota</taxon>
        <taxon>Neoptera</taxon>
        <taxon>Endopterygota</taxon>
        <taxon>Lepidoptera</taxon>
        <taxon>Glossata</taxon>
        <taxon>Ditrysia</taxon>
        <taxon>Noctuoidea</taxon>
        <taxon>Noctuidae</taxon>
        <taxon>Amphipyrinae</taxon>
        <taxon>Spodoptera</taxon>
    </lineage>
</organism>
<feature type="region of interest" description="Disordered" evidence="2">
    <location>
        <begin position="1"/>
        <end position="20"/>
    </location>
</feature>
<dbReference type="Proteomes" id="UP000301870">
    <property type="component" value="Chromosome 27"/>
</dbReference>
<feature type="domain" description="Putative zinc-finger" evidence="3">
    <location>
        <begin position="925"/>
        <end position="943"/>
    </location>
</feature>
<protein>
    <submittedName>
        <fullName evidence="5 6">Uncharacterized protein LOC111358193 isoform X1</fullName>
    </submittedName>
</protein>
<dbReference type="AlphaFoldDB" id="A0A9J7EI45"/>
<evidence type="ECO:0000259" key="3">
    <source>
        <dbReference type="Pfam" id="PF10650"/>
    </source>
</evidence>
<feature type="region of interest" description="Disordered" evidence="2">
    <location>
        <begin position="357"/>
        <end position="398"/>
    </location>
</feature>
<dbReference type="InterPro" id="IPR019607">
    <property type="entry name" value="Putative_zinc-finger_domain"/>
</dbReference>